<sequence>MDKIKKKKRTWFLEIQAFHDHAEARANLEIEEVPTVVEKSEDTDEDESLYEVQSSPHDPFVSLFPRQHQVRQLPTAPVPAPRKHGDPLGRRHVQIRPGLPQAREEQRDHHLGASTLERPQGQRTPGLQPHQLRLRPHISGFPPQVRDLRHLLQCHRGRIPGPVRRQGGQSGTL</sequence>
<comment type="caution">
    <text evidence="2">The sequence shown here is derived from an EMBL/GenBank/DDBJ whole genome shotgun (WGS) entry which is preliminary data.</text>
</comment>
<keyword evidence="3" id="KW-1185">Reference proteome</keyword>
<reference evidence="2 3" key="1">
    <citation type="submission" date="2021-06" db="EMBL/GenBank/DDBJ databases">
        <title>Caerostris extrusa draft genome.</title>
        <authorList>
            <person name="Kono N."/>
            <person name="Arakawa K."/>
        </authorList>
    </citation>
    <scope>NUCLEOTIDE SEQUENCE [LARGE SCALE GENOMIC DNA]</scope>
</reference>
<dbReference type="AlphaFoldDB" id="A0AAV4N6T2"/>
<dbReference type="Proteomes" id="UP001054945">
    <property type="component" value="Unassembled WGS sequence"/>
</dbReference>
<protein>
    <submittedName>
        <fullName evidence="2">Uncharacterized protein</fullName>
    </submittedName>
</protein>
<evidence type="ECO:0000313" key="2">
    <source>
        <dbReference type="EMBL" id="GIX80428.1"/>
    </source>
</evidence>
<accession>A0AAV4N6T2</accession>
<evidence type="ECO:0000313" key="3">
    <source>
        <dbReference type="Proteomes" id="UP001054945"/>
    </source>
</evidence>
<gene>
    <name evidence="2" type="ORF">CEXT_403651</name>
</gene>
<proteinExistence type="predicted"/>
<evidence type="ECO:0000256" key="1">
    <source>
        <dbReference type="SAM" id="MobiDB-lite"/>
    </source>
</evidence>
<dbReference type="EMBL" id="BPLR01003028">
    <property type="protein sequence ID" value="GIX80428.1"/>
    <property type="molecule type" value="Genomic_DNA"/>
</dbReference>
<name>A0AAV4N6T2_CAEEX</name>
<organism evidence="2 3">
    <name type="scientific">Caerostris extrusa</name>
    <name type="common">Bark spider</name>
    <name type="synonym">Caerostris bankana</name>
    <dbReference type="NCBI Taxonomy" id="172846"/>
    <lineage>
        <taxon>Eukaryota</taxon>
        <taxon>Metazoa</taxon>
        <taxon>Ecdysozoa</taxon>
        <taxon>Arthropoda</taxon>
        <taxon>Chelicerata</taxon>
        <taxon>Arachnida</taxon>
        <taxon>Araneae</taxon>
        <taxon>Araneomorphae</taxon>
        <taxon>Entelegynae</taxon>
        <taxon>Araneoidea</taxon>
        <taxon>Araneidae</taxon>
        <taxon>Caerostris</taxon>
    </lineage>
</organism>
<feature type="region of interest" description="Disordered" evidence="1">
    <location>
        <begin position="35"/>
        <end position="107"/>
    </location>
</feature>